<dbReference type="PROSITE" id="PS00463">
    <property type="entry name" value="ZN2_CY6_FUNGAL_1"/>
    <property type="match status" value="1"/>
</dbReference>
<feature type="compositionally biased region" description="Low complexity" evidence="8">
    <location>
        <begin position="258"/>
        <end position="275"/>
    </location>
</feature>
<comment type="subcellular location">
    <subcellularLocation>
        <location evidence="1">Nucleus</location>
    </subcellularLocation>
</comment>
<evidence type="ECO:0000256" key="1">
    <source>
        <dbReference type="ARBA" id="ARBA00004123"/>
    </source>
</evidence>
<keyword evidence="5" id="KW-0238">DNA-binding</keyword>
<feature type="region of interest" description="Disordered" evidence="8">
    <location>
        <begin position="191"/>
        <end position="275"/>
    </location>
</feature>
<gene>
    <name evidence="10" type="ORF">MAPG_04106</name>
</gene>
<evidence type="ECO:0000256" key="2">
    <source>
        <dbReference type="ARBA" id="ARBA00022723"/>
    </source>
</evidence>
<keyword evidence="2" id="KW-0479">Metal-binding</keyword>
<dbReference type="Gene3D" id="4.10.240.10">
    <property type="entry name" value="Zn(2)-C6 fungal-type DNA-binding domain"/>
    <property type="match status" value="1"/>
</dbReference>
<dbReference type="CDD" id="cd00067">
    <property type="entry name" value="GAL4"/>
    <property type="match status" value="1"/>
</dbReference>
<dbReference type="SUPFAM" id="SSF57701">
    <property type="entry name" value="Zn2/Cys6 DNA-binding domain"/>
    <property type="match status" value="1"/>
</dbReference>
<dbReference type="EMBL" id="GL876968">
    <property type="protein sequence ID" value="KLU85074.1"/>
    <property type="molecule type" value="Genomic_DNA"/>
</dbReference>
<feature type="compositionally biased region" description="Low complexity" evidence="8">
    <location>
        <begin position="820"/>
        <end position="830"/>
    </location>
</feature>
<organism evidence="11 12">
    <name type="scientific">Magnaporthiopsis poae (strain ATCC 64411 / 73-15)</name>
    <name type="common">Kentucky bluegrass fungus</name>
    <name type="synonym">Magnaporthe poae</name>
    <dbReference type="NCBI Taxonomy" id="644358"/>
    <lineage>
        <taxon>Eukaryota</taxon>
        <taxon>Fungi</taxon>
        <taxon>Dikarya</taxon>
        <taxon>Ascomycota</taxon>
        <taxon>Pezizomycotina</taxon>
        <taxon>Sordariomycetes</taxon>
        <taxon>Sordariomycetidae</taxon>
        <taxon>Magnaporthales</taxon>
        <taxon>Magnaporthaceae</taxon>
        <taxon>Magnaporthiopsis</taxon>
    </lineage>
</organism>
<dbReference type="eggNOG" id="ENOG502QRSG">
    <property type="taxonomic scope" value="Eukaryota"/>
</dbReference>
<feature type="compositionally biased region" description="Low complexity" evidence="8">
    <location>
        <begin position="504"/>
        <end position="528"/>
    </location>
</feature>
<dbReference type="GO" id="GO:0005634">
    <property type="term" value="C:nucleus"/>
    <property type="evidence" value="ECO:0007669"/>
    <property type="project" value="UniProtKB-SubCell"/>
</dbReference>
<feature type="compositionally biased region" description="Low complexity" evidence="8">
    <location>
        <begin position="1"/>
        <end position="27"/>
    </location>
</feature>
<dbReference type="GO" id="GO:0001216">
    <property type="term" value="F:DNA-binding transcription activator activity"/>
    <property type="evidence" value="ECO:0007669"/>
    <property type="project" value="UniProtKB-ARBA"/>
</dbReference>
<evidence type="ECO:0000259" key="9">
    <source>
        <dbReference type="PROSITE" id="PS50048"/>
    </source>
</evidence>
<dbReference type="GO" id="GO:0000976">
    <property type="term" value="F:transcription cis-regulatory region binding"/>
    <property type="evidence" value="ECO:0007669"/>
    <property type="project" value="TreeGrafter"/>
</dbReference>
<feature type="domain" description="Zn(2)-C6 fungal-type" evidence="9">
    <location>
        <begin position="128"/>
        <end position="162"/>
    </location>
</feature>
<evidence type="ECO:0000256" key="6">
    <source>
        <dbReference type="ARBA" id="ARBA00023163"/>
    </source>
</evidence>
<reference evidence="11" key="4">
    <citation type="journal article" date="2015" name="G3 (Bethesda)">
        <title>Genome sequences of three phytopathogenic species of the Magnaporthaceae family of fungi.</title>
        <authorList>
            <person name="Okagaki L.H."/>
            <person name="Nunes C.C."/>
            <person name="Sailsbery J."/>
            <person name="Clay B."/>
            <person name="Brown D."/>
            <person name="John T."/>
            <person name="Oh Y."/>
            <person name="Young N."/>
            <person name="Fitzgerald M."/>
            <person name="Haas B.J."/>
            <person name="Zeng Q."/>
            <person name="Young S."/>
            <person name="Adiconis X."/>
            <person name="Fan L."/>
            <person name="Levin J.Z."/>
            <person name="Mitchell T.K."/>
            <person name="Okubara P.A."/>
            <person name="Farman M.L."/>
            <person name="Kohn L.M."/>
            <person name="Birren B."/>
            <person name="Ma L.-J."/>
            <person name="Dean R.A."/>
        </authorList>
    </citation>
    <scope>NUCLEOTIDE SEQUENCE</scope>
    <source>
        <strain evidence="11">ATCC 64411 / 73-15</strain>
    </source>
</reference>
<feature type="compositionally biased region" description="Gly residues" evidence="8">
    <location>
        <begin position="460"/>
        <end position="471"/>
    </location>
</feature>
<reference evidence="12" key="2">
    <citation type="submission" date="2010-05" db="EMBL/GenBank/DDBJ databases">
        <title>The genome sequence of Magnaporthe poae strain ATCC 64411.</title>
        <authorList>
            <person name="Ma L.-J."/>
            <person name="Dead R."/>
            <person name="Young S."/>
            <person name="Zeng Q."/>
            <person name="Koehrsen M."/>
            <person name="Alvarado L."/>
            <person name="Berlin A."/>
            <person name="Chapman S.B."/>
            <person name="Chen Z."/>
            <person name="Freedman E."/>
            <person name="Gellesch M."/>
            <person name="Goldberg J."/>
            <person name="Griggs A."/>
            <person name="Gujja S."/>
            <person name="Heilman E.R."/>
            <person name="Heiman D."/>
            <person name="Hepburn T."/>
            <person name="Howarth C."/>
            <person name="Jen D."/>
            <person name="Larson L."/>
            <person name="Mehta T."/>
            <person name="Neiman D."/>
            <person name="Pearson M."/>
            <person name="Roberts A."/>
            <person name="Saif S."/>
            <person name="Shea T."/>
            <person name="Shenoy N."/>
            <person name="Sisk P."/>
            <person name="Stolte C."/>
            <person name="Sykes S."/>
            <person name="Walk T."/>
            <person name="White J."/>
            <person name="Yandava C."/>
            <person name="Haas B."/>
            <person name="Nusbaum C."/>
            <person name="Birren B."/>
        </authorList>
    </citation>
    <scope>NUCLEOTIDE SEQUENCE [LARGE SCALE GENOMIC DNA]</scope>
    <source>
        <strain evidence="12">ATCC 64411 / 73-15</strain>
    </source>
</reference>
<feature type="compositionally biased region" description="Low complexity" evidence="8">
    <location>
        <begin position="212"/>
        <end position="223"/>
    </location>
</feature>
<dbReference type="STRING" id="644358.A0A0C4DVU3"/>
<dbReference type="OMA" id="EMFHHRR"/>
<keyword evidence="3" id="KW-0862">Zinc</keyword>
<feature type="compositionally biased region" description="Polar residues" evidence="8">
    <location>
        <begin position="233"/>
        <end position="253"/>
    </location>
</feature>
<keyword evidence="12" id="KW-1185">Reference proteome</keyword>
<dbReference type="OrthoDB" id="8062037at2759"/>
<protein>
    <recommendedName>
        <fullName evidence="9">Zn(2)-C6 fungal-type domain-containing protein</fullName>
    </recommendedName>
</protein>
<dbReference type="FunFam" id="4.10.240.10:FF:000003">
    <property type="entry name" value="C6 transcription factor (Leu3)"/>
    <property type="match status" value="1"/>
</dbReference>
<feature type="region of interest" description="Disordered" evidence="8">
    <location>
        <begin position="1"/>
        <end position="129"/>
    </location>
</feature>
<dbReference type="VEuPathDB" id="FungiDB:MAPG_04106"/>
<dbReference type="EMBL" id="ADBL01000969">
    <property type="status" value="NOT_ANNOTATED_CDS"/>
    <property type="molecule type" value="Genomic_DNA"/>
</dbReference>
<feature type="region of interest" description="Disordered" evidence="8">
    <location>
        <begin position="295"/>
        <end position="325"/>
    </location>
</feature>
<reference evidence="10" key="1">
    <citation type="submission" date="2010-05" db="EMBL/GenBank/DDBJ databases">
        <title>The Genome Sequence of Magnaporthe poae strain ATCC 64411.</title>
        <authorList>
            <consortium name="The Broad Institute Genome Sequencing Platform"/>
            <consortium name="Broad Institute Genome Sequencing Center for Infectious Disease"/>
            <person name="Ma L.-J."/>
            <person name="Dead R."/>
            <person name="Young S."/>
            <person name="Zeng Q."/>
            <person name="Koehrsen M."/>
            <person name="Alvarado L."/>
            <person name="Berlin A."/>
            <person name="Chapman S.B."/>
            <person name="Chen Z."/>
            <person name="Freedman E."/>
            <person name="Gellesch M."/>
            <person name="Goldberg J."/>
            <person name="Griggs A."/>
            <person name="Gujja S."/>
            <person name="Heilman E.R."/>
            <person name="Heiman D."/>
            <person name="Hepburn T."/>
            <person name="Howarth C."/>
            <person name="Jen D."/>
            <person name="Larson L."/>
            <person name="Mehta T."/>
            <person name="Neiman D."/>
            <person name="Pearson M."/>
            <person name="Roberts A."/>
            <person name="Saif S."/>
            <person name="Shea T."/>
            <person name="Shenoy N."/>
            <person name="Sisk P."/>
            <person name="Stolte C."/>
            <person name="Sykes S."/>
            <person name="Walk T."/>
            <person name="White J."/>
            <person name="Yandava C."/>
            <person name="Haas B."/>
            <person name="Nusbaum C."/>
            <person name="Birren B."/>
        </authorList>
    </citation>
    <scope>NUCLEOTIDE SEQUENCE</scope>
    <source>
        <strain evidence="10">ATCC 64411</strain>
    </source>
</reference>
<feature type="region of interest" description="Disordered" evidence="8">
    <location>
        <begin position="647"/>
        <end position="732"/>
    </location>
</feature>
<feature type="compositionally biased region" description="Low complexity" evidence="8">
    <location>
        <begin position="73"/>
        <end position="84"/>
    </location>
</feature>
<dbReference type="PANTHER" id="PTHR31845:SF39">
    <property type="entry name" value="TRANSCRIPTION FACTOR PBCR-RELATED"/>
    <property type="match status" value="1"/>
</dbReference>
<dbReference type="InterPro" id="IPR001138">
    <property type="entry name" value="Zn2Cys6_DnaBD"/>
</dbReference>
<feature type="compositionally biased region" description="Polar residues" evidence="8">
    <location>
        <begin position="477"/>
        <end position="489"/>
    </location>
</feature>
<dbReference type="InterPro" id="IPR051089">
    <property type="entry name" value="prtT"/>
</dbReference>
<dbReference type="PANTHER" id="PTHR31845">
    <property type="entry name" value="FINGER DOMAIN PROTEIN, PUTATIVE-RELATED"/>
    <property type="match status" value="1"/>
</dbReference>
<feature type="region of interest" description="Disordered" evidence="8">
    <location>
        <begin position="754"/>
        <end position="838"/>
    </location>
</feature>
<keyword evidence="7" id="KW-0539">Nucleus</keyword>
<dbReference type="EMBL" id="ADBL01000970">
    <property type="status" value="NOT_ANNOTATED_CDS"/>
    <property type="molecule type" value="Genomic_DNA"/>
</dbReference>
<dbReference type="Proteomes" id="UP000011715">
    <property type="component" value="Unassembled WGS sequence"/>
</dbReference>
<feature type="compositionally biased region" description="Low complexity" evidence="8">
    <location>
        <begin position="694"/>
        <end position="709"/>
    </location>
</feature>
<evidence type="ECO:0000256" key="3">
    <source>
        <dbReference type="ARBA" id="ARBA00022833"/>
    </source>
</evidence>
<sequence length="917" mass="95916">MAGRPSLSGSSPASGGDSPASSTSSRSTMTHLPPAAAAAAAAAASAGDPFPLRPTDLRRYHHPVTHPRATGFAARDAASHSSSSAHDDAYQHQYQHRHDHATYPPPPVAAAAPGGEPDQAGDPKKPRACESCRGLKVRCDPDPADPEGSCRRCAKAGRSCVVTQPTRKRQRKTDSRVTELEKKIDALTASLHAARRPPAGDDHVVLPPLLPHPAASLSPTPAAKAGGADDRVSTSPTEPSAAYNSPLNTASQTRRSHSAAASGAGPDAASMHASSSAPSSAAAAAAAVAPVASAVEPPNHPASTSDWRPVLSGNPIHTTPGTPTHVNAYASNTSMTLHRPNLIRWTPFMTECLEVLQSSPDAAPTDPYFCHLVWTHRLAEEVGIQFNMEDPTAVIDLADPRTRHAIKGFERDIERYRAAVPPALMRPSLNLGFHVLSLYMHEIALRSEEGIEEIRPGMGPPGAGGCVGGGAAREDGNSNQGLNKSCGNKSETDVLRDGGSSGIANGNADGGSSTSNSSNSGPNSSAAAPLTPAHIQALSACIMAIDGIFDAFLGMTPEEVRCLPVFNFVRVAYATVVLIKMHFAAARPDSEMGRIIKHEDLKVDQHLGSLLEKFRLAGEGDRSRPAAKFHLVLSMLRSWFQKQGRATKARSAGAAEEDSRDSGVGATAGTPCEERDHPHRAPPPAQSGHQGAPSSNTSNSSNNSKNTNTYAPPSRPLDVGPAGHQQPQQTEQVQPTFVANTPLQVLSELATNDARGVTVPGTTGRFPGGSAPSWVTNPPISQPFMYDPDAADAVANRGGGVERESGGAFSQHEARGQTRQPPQLQPQQQQWMGSASIDPGNFGDGVVQAMDLTYGGGLTLFGSGDAMYNFDGAASASLDAGGFGDLGTSMRNFGVAEPLWFGSFLESTGMDAQFHQY</sequence>
<dbReference type="GO" id="GO:0000981">
    <property type="term" value="F:DNA-binding transcription factor activity, RNA polymerase II-specific"/>
    <property type="evidence" value="ECO:0007669"/>
    <property type="project" value="InterPro"/>
</dbReference>
<dbReference type="Pfam" id="PF00172">
    <property type="entry name" value="Zn_clus"/>
    <property type="match status" value="1"/>
</dbReference>
<dbReference type="InterPro" id="IPR036864">
    <property type="entry name" value="Zn2-C6_fun-type_DNA-bd_sf"/>
</dbReference>
<evidence type="ECO:0000256" key="4">
    <source>
        <dbReference type="ARBA" id="ARBA00023015"/>
    </source>
</evidence>
<evidence type="ECO:0000313" key="11">
    <source>
        <dbReference type="EnsemblFungi" id="MAPG_04106T0"/>
    </source>
</evidence>
<evidence type="ECO:0000256" key="8">
    <source>
        <dbReference type="SAM" id="MobiDB-lite"/>
    </source>
</evidence>
<feature type="region of interest" description="Disordered" evidence="8">
    <location>
        <begin position="453"/>
        <end position="528"/>
    </location>
</feature>
<name>A0A0C4DVU3_MAGP6</name>
<evidence type="ECO:0000256" key="5">
    <source>
        <dbReference type="ARBA" id="ARBA00023125"/>
    </source>
</evidence>
<feature type="compositionally biased region" description="Low complexity" evidence="8">
    <location>
        <begin position="35"/>
        <end position="46"/>
    </location>
</feature>
<dbReference type="AlphaFoldDB" id="A0A0C4DVU3"/>
<accession>A0A0C4DVU3</accession>
<reference evidence="10" key="3">
    <citation type="submission" date="2011-03" db="EMBL/GenBank/DDBJ databases">
        <title>Annotation of Magnaporthe poae ATCC 64411.</title>
        <authorList>
            <person name="Ma L.-J."/>
            <person name="Dead R."/>
            <person name="Young S.K."/>
            <person name="Zeng Q."/>
            <person name="Gargeya S."/>
            <person name="Fitzgerald M."/>
            <person name="Haas B."/>
            <person name="Abouelleil A."/>
            <person name="Alvarado L."/>
            <person name="Arachchi H.M."/>
            <person name="Berlin A."/>
            <person name="Brown A."/>
            <person name="Chapman S.B."/>
            <person name="Chen Z."/>
            <person name="Dunbar C."/>
            <person name="Freedman E."/>
            <person name="Gearin G."/>
            <person name="Gellesch M."/>
            <person name="Goldberg J."/>
            <person name="Griggs A."/>
            <person name="Gujja S."/>
            <person name="Heiman D."/>
            <person name="Howarth C."/>
            <person name="Larson L."/>
            <person name="Lui A."/>
            <person name="MacDonald P.J.P."/>
            <person name="Mehta T."/>
            <person name="Montmayeur A."/>
            <person name="Murphy C."/>
            <person name="Neiman D."/>
            <person name="Pearson M."/>
            <person name="Priest M."/>
            <person name="Roberts A."/>
            <person name="Saif S."/>
            <person name="Shea T."/>
            <person name="Shenoy N."/>
            <person name="Sisk P."/>
            <person name="Stolte C."/>
            <person name="Sykes S."/>
            <person name="Yandava C."/>
            <person name="Wortman J."/>
            <person name="Nusbaum C."/>
            <person name="Birren B."/>
        </authorList>
    </citation>
    <scope>NUCLEOTIDE SEQUENCE</scope>
    <source>
        <strain evidence="10">ATCC 64411</strain>
    </source>
</reference>
<dbReference type="GO" id="GO:0008270">
    <property type="term" value="F:zinc ion binding"/>
    <property type="evidence" value="ECO:0007669"/>
    <property type="project" value="InterPro"/>
</dbReference>
<keyword evidence="4" id="KW-0805">Transcription regulation</keyword>
<dbReference type="PROSITE" id="PS50048">
    <property type="entry name" value="ZN2_CY6_FUNGAL_2"/>
    <property type="match status" value="1"/>
</dbReference>
<evidence type="ECO:0000256" key="7">
    <source>
        <dbReference type="ARBA" id="ARBA00023242"/>
    </source>
</evidence>
<reference evidence="11" key="5">
    <citation type="submission" date="2015-06" db="UniProtKB">
        <authorList>
            <consortium name="EnsemblFungi"/>
        </authorList>
    </citation>
    <scope>IDENTIFICATION</scope>
    <source>
        <strain evidence="11">ATCC 64411</strain>
    </source>
</reference>
<evidence type="ECO:0000313" key="12">
    <source>
        <dbReference type="Proteomes" id="UP000011715"/>
    </source>
</evidence>
<keyword evidence="6" id="KW-0804">Transcription</keyword>
<proteinExistence type="predicted"/>
<dbReference type="SMART" id="SM00066">
    <property type="entry name" value="GAL4"/>
    <property type="match status" value="1"/>
</dbReference>
<feature type="compositionally biased region" description="Polar residues" evidence="8">
    <location>
        <begin position="315"/>
        <end position="325"/>
    </location>
</feature>
<dbReference type="EnsemblFungi" id="MAPG_04106T0">
    <property type="protein sequence ID" value="MAPG_04106T0"/>
    <property type="gene ID" value="MAPG_04106"/>
</dbReference>
<evidence type="ECO:0000313" key="10">
    <source>
        <dbReference type="EMBL" id="KLU85074.1"/>
    </source>
</evidence>